<dbReference type="PROSITE" id="PS50921">
    <property type="entry name" value="ANTAR"/>
    <property type="match status" value="1"/>
</dbReference>
<comment type="caution">
    <text evidence="9">The sequence shown here is derived from an EMBL/GenBank/DDBJ whole genome shotgun (WGS) entry which is preliminary data.</text>
</comment>
<dbReference type="Pfam" id="PF07228">
    <property type="entry name" value="SpoIIE"/>
    <property type="match status" value="1"/>
</dbReference>
<dbReference type="Pfam" id="PF03861">
    <property type="entry name" value="ANTAR"/>
    <property type="match status" value="1"/>
</dbReference>
<dbReference type="InterPro" id="IPR036388">
    <property type="entry name" value="WH-like_DNA-bd_sf"/>
</dbReference>
<dbReference type="SUPFAM" id="SSF52172">
    <property type="entry name" value="CheY-like"/>
    <property type="match status" value="1"/>
</dbReference>
<evidence type="ECO:0000256" key="4">
    <source>
        <dbReference type="ARBA" id="ARBA00023015"/>
    </source>
</evidence>
<evidence type="ECO:0000259" key="7">
    <source>
        <dbReference type="PROSITE" id="PS50113"/>
    </source>
</evidence>
<dbReference type="Gene3D" id="3.60.40.10">
    <property type="entry name" value="PPM-type phosphatase domain"/>
    <property type="match status" value="1"/>
</dbReference>
<dbReference type="GO" id="GO:0003723">
    <property type="term" value="F:RNA binding"/>
    <property type="evidence" value="ECO:0007669"/>
    <property type="project" value="InterPro"/>
</dbReference>
<dbReference type="InterPro" id="IPR003018">
    <property type="entry name" value="GAF"/>
</dbReference>
<keyword evidence="3" id="KW-0378">Hydrolase</keyword>
<dbReference type="SUPFAM" id="SSF81606">
    <property type="entry name" value="PP2C-like"/>
    <property type="match status" value="1"/>
</dbReference>
<feature type="compositionally biased region" description="Low complexity" evidence="6">
    <location>
        <begin position="114"/>
        <end position="158"/>
    </location>
</feature>
<keyword evidence="1" id="KW-0808">Transferase</keyword>
<dbReference type="CDD" id="cd00130">
    <property type="entry name" value="PAS"/>
    <property type="match status" value="1"/>
</dbReference>
<evidence type="ECO:0000313" key="9">
    <source>
        <dbReference type="EMBL" id="GII21859.1"/>
    </source>
</evidence>
<dbReference type="PANTHER" id="PTHR43156">
    <property type="entry name" value="STAGE II SPORULATION PROTEIN E-RELATED"/>
    <property type="match status" value="1"/>
</dbReference>
<protein>
    <recommendedName>
        <fullName evidence="11">ANTAR domain-containing protein</fullName>
    </recommendedName>
</protein>
<reference evidence="9" key="1">
    <citation type="submission" date="2021-01" db="EMBL/GenBank/DDBJ databases">
        <title>Whole genome shotgun sequence of Planosporangium mesophilum NBRC 109066.</title>
        <authorList>
            <person name="Komaki H."/>
            <person name="Tamura T."/>
        </authorList>
    </citation>
    <scope>NUCLEOTIDE SEQUENCE</scope>
    <source>
        <strain evidence="9">NBRC 109066</strain>
    </source>
</reference>
<evidence type="ECO:0000256" key="5">
    <source>
        <dbReference type="ARBA" id="ARBA00023163"/>
    </source>
</evidence>
<gene>
    <name evidence="9" type="ORF">Pme01_14560</name>
</gene>
<dbReference type="InterPro" id="IPR029016">
    <property type="entry name" value="GAF-like_dom_sf"/>
</dbReference>
<dbReference type="Gene3D" id="3.30.450.20">
    <property type="entry name" value="PAS domain"/>
    <property type="match status" value="1"/>
</dbReference>
<dbReference type="SUPFAM" id="SSF55785">
    <property type="entry name" value="PYP-like sensor domain (PAS domain)"/>
    <property type="match status" value="1"/>
</dbReference>
<evidence type="ECO:0000256" key="6">
    <source>
        <dbReference type="SAM" id="MobiDB-lite"/>
    </source>
</evidence>
<dbReference type="InterPro" id="IPR035965">
    <property type="entry name" value="PAS-like_dom_sf"/>
</dbReference>
<name>A0A8J3X009_9ACTN</name>
<dbReference type="GO" id="GO:0016791">
    <property type="term" value="F:phosphatase activity"/>
    <property type="evidence" value="ECO:0007669"/>
    <property type="project" value="TreeGrafter"/>
</dbReference>
<feature type="compositionally biased region" description="Basic and acidic residues" evidence="6">
    <location>
        <begin position="1"/>
        <end position="13"/>
    </location>
</feature>
<proteinExistence type="predicted"/>
<evidence type="ECO:0000313" key="10">
    <source>
        <dbReference type="Proteomes" id="UP000599074"/>
    </source>
</evidence>
<dbReference type="SUPFAM" id="SSF55781">
    <property type="entry name" value="GAF domain-like"/>
    <property type="match status" value="1"/>
</dbReference>
<dbReference type="Pfam" id="PF13185">
    <property type="entry name" value="GAF_2"/>
    <property type="match status" value="1"/>
</dbReference>
<dbReference type="Gene3D" id="3.30.450.40">
    <property type="match status" value="1"/>
</dbReference>
<dbReference type="Gene3D" id="1.10.10.10">
    <property type="entry name" value="Winged helix-like DNA-binding domain superfamily/Winged helix DNA-binding domain"/>
    <property type="match status" value="1"/>
</dbReference>
<feature type="domain" description="ANTAR" evidence="8">
    <location>
        <begin position="35"/>
        <end position="96"/>
    </location>
</feature>
<feature type="region of interest" description="Disordered" evidence="6">
    <location>
        <begin position="1"/>
        <end position="27"/>
    </location>
</feature>
<organism evidence="9 10">
    <name type="scientific">Planosporangium mesophilum</name>
    <dbReference type="NCBI Taxonomy" id="689768"/>
    <lineage>
        <taxon>Bacteria</taxon>
        <taxon>Bacillati</taxon>
        <taxon>Actinomycetota</taxon>
        <taxon>Actinomycetes</taxon>
        <taxon>Micromonosporales</taxon>
        <taxon>Micromonosporaceae</taxon>
        <taxon>Planosporangium</taxon>
    </lineage>
</organism>
<dbReference type="InterPro" id="IPR005561">
    <property type="entry name" value="ANTAR"/>
</dbReference>
<keyword evidence="5" id="KW-0804">Transcription</keyword>
<dbReference type="PROSITE" id="PS50113">
    <property type="entry name" value="PAC"/>
    <property type="match status" value="1"/>
</dbReference>
<dbReference type="InterPro" id="IPR011006">
    <property type="entry name" value="CheY-like_superfamily"/>
</dbReference>
<dbReference type="PANTHER" id="PTHR43156:SF2">
    <property type="entry name" value="STAGE II SPORULATION PROTEIN E"/>
    <property type="match status" value="1"/>
</dbReference>
<dbReference type="InterPro" id="IPR000014">
    <property type="entry name" value="PAS"/>
</dbReference>
<feature type="domain" description="PAC" evidence="7">
    <location>
        <begin position="539"/>
        <end position="590"/>
    </location>
</feature>
<dbReference type="AlphaFoldDB" id="A0A8J3X009"/>
<feature type="region of interest" description="Disordered" evidence="6">
    <location>
        <begin position="106"/>
        <end position="171"/>
    </location>
</feature>
<evidence type="ECO:0000256" key="2">
    <source>
        <dbReference type="ARBA" id="ARBA00022777"/>
    </source>
</evidence>
<dbReference type="InterPro" id="IPR000700">
    <property type="entry name" value="PAS-assoc_C"/>
</dbReference>
<dbReference type="Proteomes" id="UP000599074">
    <property type="component" value="Unassembled WGS sequence"/>
</dbReference>
<accession>A0A8J3X009</accession>
<evidence type="ECO:0000256" key="3">
    <source>
        <dbReference type="ARBA" id="ARBA00022801"/>
    </source>
</evidence>
<dbReference type="EMBL" id="BOON01000014">
    <property type="protein sequence ID" value="GII21859.1"/>
    <property type="molecule type" value="Genomic_DNA"/>
</dbReference>
<sequence length="841" mass="88486">MRERPGDLRRDGAGRQPAPGAADTPEPTEALAALVAKLRTELTGVRAAMRNRAVIEQAKGVLVERLGVTPDEGFDHLVKLSQRANIKLIEVAASIVGGTAADPQVTPVTELSDGGRPAPARGTTPAPARRATPVRRATPTPATGRRPAGGAAATGRSARAPEHEALQAQHQLISSRVAASTTFDEVAEVIGTAVTSWPAPATVVITLLEPAGAHRLVGAHGMSAGERGAWRRVPPQFDVPIVTAAQDRAALLITDPKVLAERFPAMAELPYAAEAVFAAPLLDGDRVIGSLGLSWDEPIDLDDTSRRYLSALAPPVARAAAQVADRAPSPASGGPDLTAGPDSDPASWLAIVLETVPEPAAVLAPVTEDGRIVDFRIWHANAAAAELISPARAGEDATLLLAYPRVGSERLLPRLADLLHNGGAVRLGPTRVDPASTRLITAQAGRLWDRVLLVWREHSEHELIHPQLLDAERIARIGSFHWDLADPEPRCSPQLYRMYRGDERPGRISAEGLAGCVHEDDLPAVQDAIHRTLTGGEQLSWEFRGAGRLAGRQLRIVAAPVVDAGGTVTTVRGTVQDVTEERALQGRLRLAEEALTAQRRRVDAELRAAQSLQRALLPSEPELGTTEGLWVTGRSRTSNSTGQVNGDWHDACALPDGASLLVVGDVAGSGLAAMAAAARLRYAVRSYAALNMSPGEILAAVNTMLCALEPERTATLVVARYDSREHRLCWASAGQAVPVRYRGDGGAELLPGPLGLPVGVVAQVTYEDSTLEVAPGDRLLLYTDSLVGARGTDLVGALDPLLGAGTHAGRDDLEAVVSHVVGALHGGADADMAAMLVRVNG</sequence>
<dbReference type="InterPro" id="IPR036457">
    <property type="entry name" value="PPM-type-like_dom_sf"/>
</dbReference>
<evidence type="ECO:0008006" key="11">
    <source>
        <dbReference type="Google" id="ProtNLM"/>
    </source>
</evidence>
<dbReference type="InterPro" id="IPR052016">
    <property type="entry name" value="Bact_Sigma-Reg"/>
</dbReference>
<keyword evidence="10" id="KW-1185">Reference proteome</keyword>
<evidence type="ECO:0000256" key="1">
    <source>
        <dbReference type="ARBA" id="ARBA00022679"/>
    </source>
</evidence>
<dbReference type="RefSeq" id="WP_203935480.1">
    <property type="nucleotide sequence ID" value="NZ_BOON01000014.1"/>
</dbReference>
<keyword evidence="2" id="KW-0418">Kinase</keyword>
<dbReference type="SMART" id="SM01012">
    <property type="entry name" value="ANTAR"/>
    <property type="match status" value="1"/>
</dbReference>
<evidence type="ECO:0000259" key="8">
    <source>
        <dbReference type="PROSITE" id="PS50921"/>
    </source>
</evidence>
<keyword evidence="4" id="KW-0805">Transcription regulation</keyword>
<dbReference type="SMART" id="SM00331">
    <property type="entry name" value="PP2C_SIG"/>
    <property type="match status" value="1"/>
</dbReference>
<dbReference type="GO" id="GO:0016301">
    <property type="term" value="F:kinase activity"/>
    <property type="evidence" value="ECO:0007669"/>
    <property type="project" value="UniProtKB-KW"/>
</dbReference>
<dbReference type="InterPro" id="IPR001932">
    <property type="entry name" value="PPM-type_phosphatase-like_dom"/>
</dbReference>